<reference evidence="1" key="1">
    <citation type="submission" date="2022-01" db="EMBL/GenBank/DDBJ databases">
        <authorList>
            <person name="King R."/>
        </authorList>
    </citation>
    <scope>NUCLEOTIDE SEQUENCE</scope>
</reference>
<sequence>MDCSFFTQPCYPNICCVPITLCPSSPECCPCGMLPVPCVPQAAVFKPVVRPGMPVKYYTPLKKDQIPKHTPCRPPEKPAHPCGERVVIKRRPIRPPAMAPFGWMCPGFQLQSGEIIPTQK</sequence>
<organism evidence="1 2">
    <name type="scientific">Psylliodes chrysocephalus</name>
    <dbReference type="NCBI Taxonomy" id="3402493"/>
    <lineage>
        <taxon>Eukaryota</taxon>
        <taxon>Metazoa</taxon>
        <taxon>Ecdysozoa</taxon>
        <taxon>Arthropoda</taxon>
        <taxon>Hexapoda</taxon>
        <taxon>Insecta</taxon>
        <taxon>Pterygota</taxon>
        <taxon>Neoptera</taxon>
        <taxon>Endopterygota</taxon>
        <taxon>Coleoptera</taxon>
        <taxon>Polyphaga</taxon>
        <taxon>Cucujiformia</taxon>
        <taxon>Chrysomeloidea</taxon>
        <taxon>Chrysomelidae</taxon>
        <taxon>Galerucinae</taxon>
        <taxon>Alticini</taxon>
        <taxon>Psylliodes</taxon>
    </lineage>
</organism>
<proteinExistence type="predicted"/>
<accession>A0A9P0CUN6</accession>
<dbReference type="EMBL" id="OV651816">
    <property type="protein sequence ID" value="CAH1109752.1"/>
    <property type="molecule type" value="Genomic_DNA"/>
</dbReference>
<evidence type="ECO:0000313" key="1">
    <source>
        <dbReference type="EMBL" id="CAH1109752.1"/>
    </source>
</evidence>
<name>A0A9P0CUN6_9CUCU</name>
<protein>
    <submittedName>
        <fullName evidence="1">Uncharacterized protein</fullName>
    </submittedName>
</protein>
<dbReference type="Proteomes" id="UP001153636">
    <property type="component" value="Chromosome 4"/>
</dbReference>
<dbReference type="AlphaFoldDB" id="A0A9P0CUN6"/>
<keyword evidence="2" id="KW-1185">Reference proteome</keyword>
<gene>
    <name evidence="1" type="ORF">PSYICH_LOCUS10434</name>
</gene>
<evidence type="ECO:0000313" key="2">
    <source>
        <dbReference type="Proteomes" id="UP001153636"/>
    </source>
</evidence>
<dbReference type="OrthoDB" id="10355479at2759"/>